<keyword evidence="5 6" id="KW-0472">Membrane</keyword>
<feature type="transmembrane region" description="Helical" evidence="6">
    <location>
        <begin position="180"/>
        <end position="200"/>
    </location>
</feature>
<keyword evidence="4 6" id="KW-1133">Transmembrane helix</keyword>
<evidence type="ECO:0000313" key="7">
    <source>
        <dbReference type="EMBL" id="BBB25010.1"/>
    </source>
</evidence>
<reference evidence="7 8" key="1">
    <citation type="journal article" date="2008" name="Int. J. Syst. Evol. Microbiol.">
        <title>Amphritea japonica sp. nov. and Amphritea balenae sp. nov., isolated from the sediment adjacent to sperm whale carcasses off Kagoshima, Japan.</title>
        <authorList>
            <person name="Miyazaki M."/>
            <person name="Nogi Y."/>
            <person name="Fujiwara Y."/>
            <person name="Kawato M."/>
            <person name="Nagahama T."/>
            <person name="Kubokawa K."/>
            <person name="Horikoshi K."/>
        </authorList>
    </citation>
    <scope>NUCLEOTIDE SEQUENCE [LARGE SCALE GENOMIC DNA]</scope>
    <source>
        <strain evidence="7 8">ATCC BAA-1530</strain>
    </source>
</reference>
<dbReference type="GO" id="GO:0015171">
    <property type="term" value="F:amino acid transmembrane transporter activity"/>
    <property type="evidence" value="ECO:0007669"/>
    <property type="project" value="TreeGrafter"/>
</dbReference>
<proteinExistence type="predicted"/>
<keyword evidence="8" id="KW-1185">Reference proteome</keyword>
<evidence type="ECO:0000256" key="2">
    <source>
        <dbReference type="ARBA" id="ARBA00022475"/>
    </source>
</evidence>
<comment type="subcellular location">
    <subcellularLocation>
        <location evidence="1">Cell membrane</location>
        <topology evidence="1">Multi-pass membrane protein</topology>
    </subcellularLocation>
</comment>
<dbReference type="InterPro" id="IPR001123">
    <property type="entry name" value="LeuE-type"/>
</dbReference>
<protein>
    <submittedName>
        <fullName evidence="7">Homoserine/homoserine lactone/beta-hydroxynorvaline efflux permease</fullName>
    </submittedName>
</protein>
<gene>
    <name evidence="7" type="ORF">AMJAP_0411</name>
</gene>
<feature type="transmembrane region" description="Helical" evidence="6">
    <location>
        <begin position="67"/>
        <end position="92"/>
    </location>
</feature>
<dbReference type="PANTHER" id="PTHR30086">
    <property type="entry name" value="ARGININE EXPORTER PROTEIN ARGO"/>
    <property type="match status" value="1"/>
</dbReference>
<dbReference type="Proteomes" id="UP000595663">
    <property type="component" value="Chromosome"/>
</dbReference>
<accession>A0A7R6PIE0</accession>
<dbReference type="PIRSF" id="PIRSF006324">
    <property type="entry name" value="LeuE"/>
    <property type="match status" value="1"/>
</dbReference>
<feature type="transmembrane region" description="Helical" evidence="6">
    <location>
        <begin position="136"/>
        <end position="160"/>
    </location>
</feature>
<dbReference type="KEGG" id="ajp:AMJAP_0411"/>
<dbReference type="AlphaFoldDB" id="A0A7R6PIE0"/>
<sequence length="233" mass="25852">MPASGSLCIFFTTFISSNRETFYFRESLMDLLTLLLFIPACFALNMSPGPNNLLAMSNAKRYGFHTAFFAGLGRLTAFTGMIGLTATGLAVILHTSEAVFMVIKIVGAGYLFWLAYKLWRSNPGKTETLATDDKSLLDLALQEFLLAAGNPKAILIFTAFLPQFVNPDKQTSLQFFELGFTFLVLEWIAIATYALFGLYLRQWFSQPHKRRLFNRGCASLLASAGLGILLTPK</sequence>
<name>A0A7R6PIE0_9GAMM</name>
<evidence type="ECO:0000256" key="4">
    <source>
        <dbReference type="ARBA" id="ARBA00022989"/>
    </source>
</evidence>
<dbReference type="EMBL" id="AP014545">
    <property type="protein sequence ID" value="BBB25010.1"/>
    <property type="molecule type" value="Genomic_DNA"/>
</dbReference>
<feature type="transmembrane region" description="Helical" evidence="6">
    <location>
        <begin position="28"/>
        <end position="46"/>
    </location>
</feature>
<keyword evidence="2" id="KW-1003">Cell membrane</keyword>
<evidence type="ECO:0000256" key="5">
    <source>
        <dbReference type="ARBA" id="ARBA00023136"/>
    </source>
</evidence>
<dbReference type="GO" id="GO:0005886">
    <property type="term" value="C:plasma membrane"/>
    <property type="evidence" value="ECO:0007669"/>
    <property type="project" value="UniProtKB-SubCell"/>
</dbReference>
<feature type="transmembrane region" description="Helical" evidence="6">
    <location>
        <begin position="212"/>
        <end position="230"/>
    </location>
</feature>
<organism evidence="7 8">
    <name type="scientific">Amphritea japonica ATCC BAA-1530</name>
    <dbReference type="NCBI Taxonomy" id="1278309"/>
    <lineage>
        <taxon>Bacteria</taxon>
        <taxon>Pseudomonadati</taxon>
        <taxon>Pseudomonadota</taxon>
        <taxon>Gammaproteobacteria</taxon>
        <taxon>Oceanospirillales</taxon>
        <taxon>Oceanospirillaceae</taxon>
        <taxon>Amphritea</taxon>
    </lineage>
</organism>
<evidence type="ECO:0000256" key="6">
    <source>
        <dbReference type="SAM" id="Phobius"/>
    </source>
</evidence>
<feature type="transmembrane region" description="Helical" evidence="6">
    <location>
        <begin position="98"/>
        <end position="116"/>
    </location>
</feature>
<dbReference type="PANTHER" id="PTHR30086:SF20">
    <property type="entry name" value="ARGININE EXPORTER PROTEIN ARGO-RELATED"/>
    <property type="match status" value="1"/>
</dbReference>
<evidence type="ECO:0000256" key="1">
    <source>
        <dbReference type="ARBA" id="ARBA00004651"/>
    </source>
</evidence>
<evidence type="ECO:0000313" key="8">
    <source>
        <dbReference type="Proteomes" id="UP000595663"/>
    </source>
</evidence>
<evidence type="ECO:0000256" key="3">
    <source>
        <dbReference type="ARBA" id="ARBA00022692"/>
    </source>
</evidence>
<keyword evidence="3 6" id="KW-0812">Transmembrane</keyword>
<dbReference type="Pfam" id="PF01810">
    <property type="entry name" value="LysE"/>
    <property type="match status" value="1"/>
</dbReference>